<keyword evidence="3" id="KW-0479">Metal-binding</keyword>
<feature type="domain" description="SANT" evidence="12">
    <location>
        <begin position="88"/>
        <end position="139"/>
    </location>
</feature>
<evidence type="ECO:0000256" key="8">
    <source>
        <dbReference type="ARBA" id="ARBA00023242"/>
    </source>
</evidence>
<evidence type="ECO:0000259" key="10">
    <source>
        <dbReference type="PROSITE" id="PS50249"/>
    </source>
</evidence>
<dbReference type="InterPro" id="IPR037518">
    <property type="entry name" value="MPN"/>
</dbReference>
<dbReference type="AlphaFoldDB" id="A0AAN7QE29"/>
<keyword evidence="6" id="KW-0482">Metalloprotease</keyword>
<dbReference type="PROSITE" id="PS50249">
    <property type="entry name" value="MPN"/>
    <property type="match status" value="1"/>
</dbReference>
<dbReference type="GO" id="GO:0046872">
    <property type="term" value="F:metal ion binding"/>
    <property type="evidence" value="ECO:0007669"/>
    <property type="project" value="UniProtKB-KW"/>
</dbReference>
<dbReference type="InterPro" id="IPR036388">
    <property type="entry name" value="WH-like_DNA-bd_sf"/>
</dbReference>
<dbReference type="InterPro" id="IPR050242">
    <property type="entry name" value="JAMM_MPN+_peptidase_M67A"/>
</dbReference>
<evidence type="ECO:0000256" key="7">
    <source>
        <dbReference type="ARBA" id="ARBA00023125"/>
    </source>
</evidence>
<dbReference type="InterPro" id="IPR007526">
    <property type="entry name" value="SWIRM"/>
</dbReference>
<dbReference type="GO" id="GO:0003677">
    <property type="term" value="F:DNA binding"/>
    <property type="evidence" value="ECO:0007669"/>
    <property type="project" value="UniProtKB-KW"/>
</dbReference>
<feature type="domain" description="MPN" evidence="10">
    <location>
        <begin position="585"/>
        <end position="720"/>
    </location>
</feature>
<evidence type="ECO:0000256" key="6">
    <source>
        <dbReference type="ARBA" id="ARBA00023049"/>
    </source>
</evidence>
<dbReference type="EMBL" id="JARPUR010000005">
    <property type="protein sequence ID" value="KAK4875298.1"/>
    <property type="molecule type" value="Genomic_DNA"/>
</dbReference>
<dbReference type="GO" id="GO:0006508">
    <property type="term" value="P:proteolysis"/>
    <property type="evidence" value="ECO:0007669"/>
    <property type="project" value="UniProtKB-KW"/>
</dbReference>
<dbReference type="GO" id="GO:0005634">
    <property type="term" value="C:nucleus"/>
    <property type="evidence" value="ECO:0007669"/>
    <property type="project" value="UniProtKB-SubCell"/>
</dbReference>
<dbReference type="Gene3D" id="1.10.10.10">
    <property type="entry name" value="Winged helix-like DNA-binding domain superfamily/Winged helix DNA-binding domain"/>
    <property type="match status" value="1"/>
</dbReference>
<dbReference type="Pfam" id="PF04433">
    <property type="entry name" value="SWIRM"/>
    <property type="match status" value="1"/>
</dbReference>
<comment type="caution">
    <text evidence="13">The sequence shown here is derived from an EMBL/GenBank/DDBJ whole genome shotgun (WGS) entry which is preliminary data.</text>
</comment>
<evidence type="ECO:0000259" key="12">
    <source>
        <dbReference type="PROSITE" id="PS51293"/>
    </source>
</evidence>
<name>A0AAN7QE29_9COLE</name>
<comment type="subcellular location">
    <subcellularLocation>
        <location evidence="1">Nucleus</location>
    </subcellularLocation>
</comment>
<comment type="similarity">
    <text evidence="9">Belongs to the peptidase M67 family.</text>
</comment>
<keyword evidence="2" id="KW-0645">Protease</keyword>
<keyword evidence="4" id="KW-0378">Hydrolase</keyword>
<dbReference type="Proteomes" id="UP001353858">
    <property type="component" value="Unassembled WGS sequence"/>
</dbReference>
<sequence length="820" mass="92963">MADDDEIDILGDFSLDSLLSKNDTEIYNNSGLESHNSEILSCNCSPQWYLDQHSSTCWYNNHSDICTDFGQEPTHKPENQISTENNINDDSGWTKKEKSLLERGIEIFGRSNARLAQFIGTKSTAEVKHFLKHYFVNNGTSLQLECDDQTVIEETIVTSDSVLEISAENEILHDSQIPASIEEVIAVVSTAIPTIPVNSKKLRKNSGTSNVDTQINFNNIASGQSVLKNSVYKHFKSANKNSKLPATFKRRITSEAKFKFKTKMKVAKVKKRTSILEQENTIKTNVFETRPTITNINGEEIIKISKEDTDDELDLDVENDDSQKENITISTETNTDANHENVTDYKQQNDNKIEKPIVDRMEEAEKLTKSTSCLPIMKDEVSKQLMSMEIPTSEVILAKDVITELEKYFHSEFFEKRPTKTPNRYLKIRNHILNTWFMLKPSYVTKTSIRPGLKNCGDVNCIGRIHNFLEQIGAINFGCAQTNYIRPLHDMLLANVPIPKDKVIKEVDLGIPKAIGHSRPRIKKKFLHDGEGGCTLTHNENGDVINTTVVNEEPVVKQRPYLKNPSIRLIYCKAFTEEQPQKFDIKLHLHTLLLMDLHAHTSLSEVMGLIGGYWNAENKTLTILRYVPCRNIASSATHCDMCPISQARAADIIHSEGFNILGWFHSHPTFAPEPSQQDLDTQLTVQQWIGNNKPCIGLILSPFSAHGALIASPYRCLMVVKKTNFEDQFVPFKFKVDLISPDFDINDLLNLAWTTFNKDCNVNVGDRIDFTKPYFLDQSITYFDKFISSLKMHLAKCADINKKSCDKIIEGFTNICFNSL</sequence>
<keyword evidence="7" id="KW-0238">DNA-binding</keyword>
<accession>A0AAN7QE29</accession>
<evidence type="ECO:0000256" key="3">
    <source>
        <dbReference type="ARBA" id="ARBA00022723"/>
    </source>
</evidence>
<dbReference type="PROSITE" id="PS51293">
    <property type="entry name" value="SANT"/>
    <property type="match status" value="1"/>
</dbReference>
<evidence type="ECO:0000256" key="1">
    <source>
        <dbReference type="ARBA" id="ARBA00004123"/>
    </source>
</evidence>
<keyword evidence="8" id="KW-0539">Nucleus</keyword>
<keyword evidence="14" id="KW-1185">Reference proteome</keyword>
<dbReference type="Gene3D" id="3.40.140.10">
    <property type="entry name" value="Cytidine Deaminase, domain 2"/>
    <property type="match status" value="1"/>
</dbReference>
<dbReference type="Gene3D" id="1.20.58.1880">
    <property type="match status" value="1"/>
</dbReference>
<feature type="domain" description="SWIRM" evidence="11">
    <location>
        <begin position="388"/>
        <end position="486"/>
    </location>
</feature>
<evidence type="ECO:0000256" key="4">
    <source>
        <dbReference type="ARBA" id="ARBA00022801"/>
    </source>
</evidence>
<evidence type="ECO:0000256" key="5">
    <source>
        <dbReference type="ARBA" id="ARBA00022833"/>
    </source>
</evidence>
<evidence type="ECO:0008006" key="15">
    <source>
        <dbReference type="Google" id="ProtNLM"/>
    </source>
</evidence>
<dbReference type="InterPro" id="IPR009057">
    <property type="entry name" value="Homeodomain-like_sf"/>
</dbReference>
<evidence type="ECO:0000256" key="2">
    <source>
        <dbReference type="ARBA" id="ARBA00022670"/>
    </source>
</evidence>
<gene>
    <name evidence="13" type="ORF">RN001_011720</name>
</gene>
<dbReference type="PROSITE" id="PS50934">
    <property type="entry name" value="SWIRM"/>
    <property type="match status" value="1"/>
</dbReference>
<dbReference type="InterPro" id="IPR017884">
    <property type="entry name" value="SANT_dom"/>
</dbReference>
<dbReference type="SUPFAM" id="SSF46689">
    <property type="entry name" value="Homeodomain-like"/>
    <property type="match status" value="1"/>
</dbReference>
<reference evidence="14" key="1">
    <citation type="submission" date="2023-01" db="EMBL/GenBank/DDBJ databases">
        <title>Key to firefly adult light organ development and bioluminescence: homeobox transcription factors regulate luciferase expression and transportation to peroxisome.</title>
        <authorList>
            <person name="Fu X."/>
        </authorList>
    </citation>
    <scope>NUCLEOTIDE SEQUENCE [LARGE SCALE GENOMIC DNA]</scope>
</reference>
<evidence type="ECO:0000313" key="13">
    <source>
        <dbReference type="EMBL" id="KAK4875298.1"/>
    </source>
</evidence>
<evidence type="ECO:0000259" key="11">
    <source>
        <dbReference type="PROSITE" id="PS50934"/>
    </source>
</evidence>
<dbReference type="InterPro" id="IPR000555">
    <property type="entry name" value="JAMM/MPN+_dom"/>
</dbReference>
<dbReference type="Pfam" id="PF01398">
    <property type="entry name" value="JAB"/>
    <property type="match status" value="1"/>
</dbReference>
<organism evidence="13 14">
    <name type="scientific">Aquatica leii</name>
    <dbReference type="NCBI Taxonomy" id="1421715"/>
    <lineage>
        <taxon>Eukaryota</taxon>
        <taxon>Metazoa</taxon>
        <taxon>Ecdysozoa</taxon>
        <taxon>Arthropoda</taxon>
        <taxon>Hexapoda</taxon>
        <taxon>Insecta</taxon>
        <taxon>Pterygota</taxon>
        <taxon>Neoptera</taxon>
        <taxon>Endopterygota</taxon>
        <taxon>Coleoptera</taxon>
        <taxon>Polyphaga</taxon>
        <taxon>Elateriformia</taxon>
        <taxon>Elateroidea</taxon>
        <taxon>Lampyridae</taxon>
        <taxon>Luciolinae</taxon>
        <taxon>Aquatica</taxon>
    </lineage>
</organism>
<proteinExistence type="inferred from homology"/>
<dbReference type="GO" id="GO:0008237">
    <property type="term" value="F:metallopeptidase activity"/>
    <property type="evidence" value="ECO:0007669"/>
    <property type="project" value="UniProtKB-KW"/>
</dbReference>
<dbReference type="FunFam" id="3.40.140.10:FF:000053">
    <property type="entry name" value="MPN domain-containing protein CG4751"/>
    <property type="match status" value="1"/>
</dbReference>
<dbReference type="SUPFAM" id="SSF102712">
    <property type="entry name" value="JAB1/MPN domain"/>
    <property type="match status" value="1"/>
</dbReference>
<evidence type="ECO:0000313" key="14">
    <source>
        <dbReference type="Proteomes" id="UP001353858"/>
    </source>
</evidence>
<protein>
    <recommendedName>
        <fullName evidence="15">Myb-like, SWIRM and MPN domain-containing protein 1</fullName>
    </recommendedName>
</protein>
<keyword evidence="5" id="KW-0862">Zinc</keyword>
<evidence type="ECO:0000256" key="9">
    <source>
        <dbReference type="ARBA" id="ARBA00061577"/>
    </source>
</evidence>
<dbReference type="PANTHER" id="PTHR10410">
    <property type="entry name" value="EUKARYOTIC TRANSLATION INITIATION FACTOR 3 -RELATED"/>
    <property type="match status" value="1"/>
</dbReference>